<dbReference type="Gene3D" id="2.30.40.10">
    <property type="entry name" value="Urease, subunit C, domain 1"/>
    <property type="match status" value="1"/>
</dbReference>
<dbReference type="InterPro" id="IPR032466">
    <property type="entry name" value="Metal_Hydrolase"/>
</dbReference>
<keyword evidence="3" id="KW-1185">Reference proteome</keyword>
<comment type="caution">
    <text evidence="2">The sequence shown here is derived from an EMBL/GenBank/DDBJ whole genome shotgun (WGS) entry which is preliminary data.</text>
</comment>
<dbReference type="Gene3D" id="3.20.20.140">
    <property type="entry name" value="Metal-dependent hydrolases"/>
    <property type="match status" value="1"/>
</dbReference>
<proteinExistence type="predicted"/>
<dbReference type="InterPro" id="IPR051781">
    <property type="entry name" value="Metallo-dep_Hydrolase"/>
</dbReference>
<organism evidence="2 3">
    <name type="scientific">Rugosimonospora acidiphila</name>
    <dbReference type="NCBI Taxonomy" id="556531"/>
    <lineage>
        <taxon>Bacteria</taxon>
        <taxon>Bacillati</taxon>
        <taxon>Actinomycetota</taxon>
        <taxon>Actinomycetes</taxon>
        <taxon>Micromonosporales</taxon>
        <taxon>Micromonosporaceae</taxon>
        <taxon>Rugosimonospora</taxon>
    </lineage>
</organism>
<dbReference type="Proteomes" id="UP001501570">
    <property type="component" value="Unassembled WGS sequence"/>
</dbReference>
<dbReference type="EMBL" id="BAABJQ010000002">
    <property type="protein sequence ID" value="GAA5178809.1"/>
    <property type="molecule type" value="Genomic_DNA"/>
</dbReference>
<evidence type="ECO:0000313" key="2">
    <source>
        <dbReference type="EMBL" id="GAA5178809.1"/>
    </source>
</evidence>
<name>A0ABP9RK62_9ACTN</name>
<dbReference type="PANTHER" id="PTHR43135:SF4">
    <property type="entry name" value="AMIDOHYDROLASE-RELATED DOMAIN-CONTAINING PROTEIN"/>
    <property type="match status" value="1"/>
</dbReference>
<dbReference type="PANTHER" id="PTHR43135">
    <property type="entry name" value="ALPHA-D-RIBOSE 1-METHYLPHOSPHONATE 5-TRIPHOSPHATE DIPHOSPHATASE"/>
    <property type="match status" value="1"/>
</dbReference>
<reference evidence="3" key="1">
    <citation type="journal article" date="2019" name="Int. J. Syst. Evol. Microbiol.">
        <title>The Global Catalogue of Microorganisms (GCM) 10K type strain sequencing project: providing services to taxonomists for standard genome sequencing and annotation.</title>
        <authorList>
            <consortium name="The Broad Institute Genomics Platform"/>
            <consortium name="The Broad Institute Genome Sequencing Center for Infectious Disease"/>
            <person name="Wu L."/>
            <person name="Ma J."/>
        </authorList>
    </citation>
    <scope>NUCLEOTIDE SEQUENCE [LARGE SCALE GENOMIC DNA]</scope>
    <source>
        <strain evidence="3">JCM 18304</strain>
    </source>
</reference>
<dbReference type="InterPro" id="IPR006680">
    <property type="entry name" value="Amidohydro-rel"/>
</dbReference>
<gene>
    <name evidence="2" type="ORF">GCM10023322_06860</name>
</gene>
<dbReference type="Pfam" id="PF01979">
    <property type="entry name" value="Amidohydro_1"/>
    <property type="match status" value="1"/>
</dbReference>
<protein>
    <submittedName>
        <fullName evidence="2">Amidohydrolase family protein</fullName>
    </submittedName>
</protein>
<evidence type="ECO:0000313" key="3">
    <source>
        <dbReference type="Proteomes" id="UP001501570"/>
    </source>
</evidence>
<accession>A0ABP9RK62</accession>
<dbReference type="InterPro" id="IPR011059">
    <property type="entry name" value="Metal-dep_hydrolase_composite"/>
</dbReference>
<evidence type="ECO:0000259" key="1">
    <source>
        <dbReference type="Pfam" id="PF01979"/>
    </source>
</evidence>
<sequence>MLPEREPRSFWIDGEVLRTEPVGATEAVIDGGWLLPGLVDVHTHPGSEDPDDPFDDAKLRQHLLDHRDSGTLAIRAPGMASRLPGWVHDDPRLPRVRSAGRWLTTPGRFFPGWGREVDEQELVAACVQEATASEGWCKIIGDWRHDQPPLALAVLSAATAAVHEAGGRVAVHCQTAEGCRNAVLAGVDSIEHGMHLDPSLLDRMAAGGTALVPTLAAFGGDVDQVRAASASPGRDWWLTGWEGMLTTARAAHDAGVTVLAGTDSVPFGTVAAEVGWLIRAGLPVEAALAAASWSARSWLGLPNLGDGAPADLVAYDRDPVADPGVLHEPSVIVLRGRIVKSARQA</sequence>
<feature type="domain" description="Amidohydrolase-related" evidence="1">
    <location>
        <begin position="145"/>
        <end position="323"/>
    </location>
</feature>
<dbReference type="SUPFAM" id="SSF51556">
    <property type="entry name" value="Metallo-dependent hydrolases"/>
    <property type="match status" value="1"/>
</dbReference>